<name>A0AA39HLM5_9BILA</name>
<keyword evidence="2" id="KW-1185">Reference proteome</keyword>
<protein>
    <submittedName>
        <fullName evidence="1">Uncharacterized protein</fullName>
    </submittedName>
</protein>
<dbReference type="Proteomes" id="UP001175271">
    <property type="component" value="Unassembled WGS sequence"/>
</dbReference>
<dbReference type="EMBL" id="JAUCMV010000003">
    <property type="protein sequence ID" value="KAK0408175.1"/>
    <property type="molecule type" value="Genomic_DNA"/>
</dbReference>
<dbReference type="AlphaFoldDB" id="A0AA39HLM5"/>
<reference evidence="1" key="1">
    <citation type="submission" date="2023-06" db="EMBL/GenBank/DDBJ databases">
        <title>Genomic analysis of the entomopathogenic nematode Steinernema hermaphroditum.</title>
        <authorList>
            <person name="Schwarz E.M."/>
            <person name="Heppert J.K."/>
            <person name="Baniya A."/>
            <person name="Schwartz H.T."/>
            <person name="Tan C.-H."/>
            <person name="Antoshechkin I."/>
            <person name="Sternberg P.W."/>
            <person name="Goodrich-Blair H."/>
            <person name="Dillman A.R."/>
        </authorList>
    </citation>
    <scope>NUCLEOTIDE SEQUENCE</scope>
    <source>
        <strain evidence="1">PS9179</strain>
        <tissue evidence="1">Whole animal</tissue>
    </source>
</reference>
<proteinExistence type="predicted"/>
<comment type="caution">
    <text evidence="1">The sequence shown here is derived from an EMBL/GenBank/DDBJ whole genome shotgun (WGS) entry which is preliminary data.</text>
</comment>
<gene>
    <name evidence="1" type="ORF">QR680_003813</name>
</gene>
<organism evidence="1 2">
    <name type="scientific">Steinernema hermaphroditum</name>
    <dbReference type="NCBI Taxonomy" id="289476"/>
    <lineage>
        <taxon>Eukaryota</taxon>
        <taxon>Metazoa</taxon>
        <taxon>Ecdysozoa</taxon>
        <taxon>Nematoda</taxon>
        <taxon>Chromadorea</taxon>
        <taxon>Rhabditida</taxon>
        <taxon>Tylenchina</taxon>
        <taxon>Panagrolaimomorpha</taxon>
        <taxon>Strongyloidoidea</taxon>
        <taxon>Steinernematidae</taxon>
        <taxon>Steinernema</taxon>
    </lineage>
</organism>
<accession>A0AA39HLM5</accession>
<sequence>MTPKGSSLADQEAAPAAGSSAAFVHSGGAQVANAPGAIPVVELPPSPKDRGSAEILEDFSCCCGCCCSRTLAQVAIALVRMLELKD</sequence>
<evidence type="ECO:0000313" key="2">
    <source>
        <dbReference type="Proteomes" id="UP001175271"/>
    </source>
</evidence>
<evidence type="ECO:0000313" key="1">
    <source>
        <dbReference type="EMBL" id="KAK0408175.1"/>
    </source>
</evidence>